<proteinExistence type="predicted"/>
<dbReference type="EMBL" id="EQ973867">
    <property type="protein sequence ID" value="EEF41335.1"/>
    <property type="molecule type" value="Genomic_DNA"/>
</dbReference>
<gene>
    <name evidence="2" type="ORF">RCOM_1392830</name>
</gene>
<accession>B9S4Y2</accession>
<organism evidence="2 3">
    <name type="scientific">Ricinus communis</name>
    <name type="common">Castor bean</name>
    <dbReference type="NCBI Taxonomy" id="3988"/>
    <lineage>
        <taxon>Eukaryota</taxon>
        <taxon>Viridiplantae</taxon>
        <taxon>Streptophyta</taxon>
        <taxon>Embryophyta</taxon>
        <taxon>Tracheophyta</taxon>
        <taxon>Spermatophyta</taxon>
        <taxon>Magnoliopsida</taxon>
        <taxon>eudicotyledons</taxon>
        <taxon>Gunneridae</taxon>
        <taxon>Pentapetalae</taxon>
        <taxon>rosids</taxon>
        <taxon>fabids</taxon>
        <taxon>Malpighiales</taxon>
        <taxon>Euphorbiaceae</taxon>
        <taxon>Acalyphoideae</taxon>
        <taxon>Acalypheae</taxon>
        <taxon>Ricinus</taxon>
    </lineage>
</organism>
<sequence length="94" mass="9971">MKQQHHRDEDFVLEIGVKQGARRRGSCSSASPRKAIAPTPALTIKPLTSSPSPATAPSSTTIESPSSPLTSLLATSSQSPATVVDVEMEQRNEE</sequence>
<dbReference type="Proteomes" id="UP000008311">
    <property type="component" value="Unassembled WGS sequence"/>
</dbReference>
<name>B9S4Y2_RICCO</name>
<dbReference type="AlphaFoldDB" id="B9S4Y2"/>
<feature type="region of interest" description="Disordered" evidence="1">
    <location>
        <begin position="17"/>
        <end position="94"/>
    </location>
</feature>
<feature type="compositionally biased region" description="Low complexity" evidence="1">
    <location>
        <begin position="46"/>
        <end position="82"/>
    </location>
</feature>
<dbReference type="InParanoid" id="B9S4Y2"/>
<evidence type="ECO:0000313" key="3">
    <source>
        <dbReference type="Proteomes" id="UP000008311"/>
    </source>
</evidence>
<protein>
    <submittedName>
        <fullName evidence="2">Uncharacterized protein</fullName>
    </submittedName>
</protein>
<keyword evidence="3" id="KW-1185">Reference proteome</keyword>
<evidence type="ECO:0000313" key="2">
    <source>
        <dbReference type="EMBL" id="EEF41335.1"/>
    </source>
</evidence>
<evidence type="ECO:0000256" key="1">
    <source>
        <dbReference type="SAM" id="MobiDB-lite"/>
    </source>
</evidence>
<reference evidence="3" key="1">
    <citation type="journal article" date="2010" name="Nat. Biotechnol.">
        <title>Draft genome sequence of the oilseed species Ricinus communis.</title>
        <authorList>
            <person name="Chan A.P."/>
            <person name="Crabtree J."/>
            <person name="Zhao Q."/>
            <person name="Lorenzi H."/>
            <person name="Orvis J."/>
            <person name="Puiu D."/>
            <person name="Melake-Berhan A."/>
            <person name="Jones K.M."/>
            <person name="Redman J."/>
            <person name="Chen G."/>
            <person name="Cahoon E.B."/>
            <person name="Gedil M."/>
            <person name="Stanke M."/>
            <person name="Haas B.J."/>
            <person name="Wortman J.R."/>
            <person name="Fraser-Liggett C.M."/>
            <person name="Ravel J."/>
            <person name="Rabinowicz P.D."/>
        </authorList>
    </citation>
    <scope>NUCLEOTIDE SEQUENCE [LARGE SCALE GENOMIC DNA]</scope>
    <source>
        <strain evidence="3">cv. Hale</strain>
    </source>
</reference>